<feature type="transmembrane region" description="Helical" evidence="6">
    <location>
        <begin position="125"/>
        <end position="140"/>
    </location>
</feature>
<proteinExistence type="predicted"/>
<accession>A0A069RCV1</accession>
<dbReference type="Proteomes" id="UP000027946">
    <property type="component" value="Unassembled WGS sequence"/>
</dbReference>
<dbReference type="Pfam" id="PF01943">
    <property type="entry name" value="Polysacc_synt"/>
    <property type="match status" value="1"/>
</dbReference>
<feature type="transmembrane region" description="Helical" evidence="6">
    <location>
        <begin position="102"/>
        <end position="119"/>
    </location>
</feature>
<feature type="transmembrane region" description="Helical" evidence="6">
    <location>
        <begin position="334"/>
        <end position="355"/>
    </location>
</feature>
<name>A0A069RCV1_PEPLI</name>
<feature type="transmembrane region" description="Helical" evidence="6">
    <location>
        <begin position="267"/>
        <end position="284"/>
    </location>
</feature>
<evidence type="ECO:0000256" key="4">
    <source>
        <dbReference type="ARBA" id="ARBA00022989"/>
    </source>
</evidence>
<keyword evidence="2" id="KW-1003">Cell membrane</keyword>
<keyword evidence="8" id="KW-1185">Reference proteome</keyword>
<protein>
    <submittedName>
        <fullName evidence="7">Polysaccharide biosynthesis protein</fullName>
    </submittedName>
</protein>
<organism evidence="7 8">
    <name type="scientific">Peptoclostridium litorale DSM 5388</name>
    <dbReference type="NCBI Taxonomy" id="1121324"/>
    <lineage>
        <taxon>Bacteria</taxon>
        <taxon>Bacillati</taxon>
        <taxon>Bacillota</taxon>
        <taxon>Clostridia</taxon>
        <taxon>Peptostreptococcales</taxon>
        <taxon>Peptoclostridiaceae</taxon>
        <taxon>Peptoclostridium</taxon>
    </lineage>
</organism>
<dbReference type="STRING" id="1121324.CLIT_14c00440"/>
<feature type="transmembrane region" description="Helical" evidence="6">
    <location>
        <begin position="395"/>
        <end position="414"/>
    </location>
</feature>
<evidence type="ECO:0000313" key="8">
    <source>
        <dbReference type="Proteomes" id="UP000027946"/>
    </source>
</evidence>
<evidence type="ECO:0000256" key="3">
    <source>
        <dbReference type="ARBA" id="ARBA00022692"/>
    </source>
</evidence>
<feature type="transmembrane region" description="Helical" evidence="6">
    <location>
        <begin position="57"/>
        <end position="81"/>
    </location>
</feature>
<feature type="transmembrane region" description="Helical" evidence="6">
    <location>
        <begin position="20"/>
        <end position="45"/>
    </location>
</feature>
<evidence type="ECO:0000313" key="7">
    <source>
        <dbReference type="EMBL" id="KDR94583.1"/>
    </source>
</evidence>
<dbReference type="EMBL" id="JJMM01000014">
    <property type="protein sequence ID" value="KDR94583.1"/>
    <property type="molecule type" value="Genomic_DNA"/>
</dbReference>
<feature type="transmembrane region" description="Helical" evidence="6">
    <location>
        <begin position="232"/>
        <end position="255"/>
    </location>
</feature>
<dbReference type="InterPro" id="IPR050833">
    <property type="entry name" value="Poly_Biosynth_Transport"/>
</dbReference>
<feature type="transmembrane region" description="Helical" evidence="6">
    <location>
        <begin position="161"/>
        <end position="178"/>
    </location>
</feature>
<evidence type="ECO:0000256" key="5">
    <source>
        <dbReference type="ARBA" id="ARBA00023136"/>
    </source>
</evidence>
<feature type="transmembrane region" description="Helical" evidence="6">
    <location>
        <begin position="184"/>
        <end position="203"/>
    </location>
</feature>
<dbReference type="GO" id="GO:0005886">
    <property type="term" value="C:plasma membrane"/>
    <property type="evidence" value="ECO:0007669"/>
    <property type="project" value="UniProtKB-SubCell"/>
</dbReference>
<evidence type="ECO:0000256" key="2">
    <source>
        <dbReference type="ARBA" id="ARBA00022475"/>
    </source>
</evidence>
<evidence type="ECO:0000256" key="1">
    <source>
        <dbReference type="ARBA" id="ARBA00004651"/>
    </source>
</evidence>
<dbReference type="PANTHER" id="PTHR30250:SF11">
    <property type="entry name" value="O-ANTIGEN TRANSPORTER-RELATED"/>
    <property type="match status" value="1"/>
</dbReference>
<evidence type="ECO:0000256" key="6">
    <source>
        <dbReference type="SAM" id="Phobius"/>
    </source>
</evidence>
<keyword evidence="3 6" id="KW-0812">Transmembrane</keyword>
<dbReference type="RefSeq" id="WP_038266422.1">
    <property type="nucleotide sequence ID" value="NZ_FSRH01000016.1"/>
</dbReference>
<dbReference type="PANTHER" id="PTHR30250">
    <property type="entry name" value="PST FAMILY PREDICTED COLANIC ACID TRANSPORTER"/>
    <property type="match status" value="1"/>
</dbReference>
<dbReference type="InterPro" id="IPR002797">
    <property type="entry name" value="Polysacc_synth"/>
</dbReference>
<dbReference type="AlphaFoldDB" id="A0A069RCV1"/>
<dbReference type="eggNOG" id="COG2244">
    <property type="taxonomic scope" value="Bacteria"/>
</dbReference>
<sequence>MRREEIAKKLDVKKIKESKVARNSFFITAAHFMNIAFGLLVTTIIARYLGVELYGRFGYYTALMSILAIFLDLGTDIFSVVQISKDKDSMDRYISMNVTSRFFMTAIMSIVFVFMGISGVVDMEVAALIFWAAFLMQNFIKVPKICFQSSEEMHYMALYDVLDYVLLLICTSAFVLLGPKGIKLELVAGAYLVSRGLTVAMSMNKAIRRYKLKYVKVRSSEVLALVKKSSPLFVNSIITLLAMQIDVMMINAFMGDVETGYYSASKRILTNLLIFPSVMTTVLLPKLSNKSLDEQKSVYVLKMNFAGGIIVAAGIFIFAKLGILLLFGRDYLPAYHILQIFGFAMPMLFVNYYLGTYLVANEKQSKVLFLNIISTLANIGMNYVLIPAYQGRGAAMATFISISIGFALSAYYYMKTRSENDRGEEASS</sequence>
<gene>
    <name evidence="7" type="ORF">CLIT_14c00440</name>
</gene>
<dbReference type="CDD" id="cd13128">
    <property type="entry name" value="MATE_Wzx_like"/>
    <property type="match status" value="1"/>
</dbReference>
<dbReference type="OrthoDB" id="3249502at2"/>
<comment type="caution">
    <text evidence="7">The sequence shown here is derived from an EMBL/GenBank/DDBJ whole genome shotgun (WGS) entry which is preliminary data.</text>
</comment>
<feature type="transmembrane region" description="Helical" evidence="6">
    <location>
        <begin position="305"/>
        <end position="328"/>
    </location>
</feature>
<feature type="transmembrane region" description="Helical" evidence="6">
    <location>
        <begin position="367"/>
        <end position="389"/>
    </location>
</feature>
<keyword evidence="4 6" id="KW-1133">Transmembrane helix</keyword>
<reference evidence="7 8" key="1">
    <citation type="submission" date="2014-03" db="EMBL/GenBank/DDBJ databases">
        <title>Genome sequence of Clostridium litorale W6, DSM 5388.</title>
        <authorList>
            <person name="Poehlein A."/>
            <person name="Jagirdar A."/>
            <person name="Khonsari B."/>
            <person name="Chibani C.M."/>
            <person name="Gutierrez Gutierrez D.A."/>
            <person name="Davydova E."/>
            <person name="Alghaithi H.S."/>
            <person name="Nair K.P."/>
            <person name="Dhamotharan K."/>
            <person name="Chandran L."/>
            <person name="G W."/>
            <person name="Daniel R."/>
        </authorList>
    </citation>
    <scope>NUCLEOTIDE SEQUENCE [LARGE SCALE GENOMIC DNA]</scope>
    <source>
        <strain evidence="7 8">W6</strain>
    </source>
</reference>
<keyword evidence="5 6" id="KW-0472">Membrane</keyword>
<comment type="subcellular location">
    <subcellularLocation>
        <location evidence="1">Cell membrane</location>
        <topology evidence="1">Multi-pass membrane protein</topology>
    </subcellularLocation>
</comment>